<reference evidence="10" key="1">
    <citation type="submission" date="2023-04" db="EMBL/GenBank/DDBJ databases">
        <authorList>
            <person name="Vijverberg K."/>
            <person name="Xiong W."/>
            <person name="Schranz E."/>
        </authorList>
    </citation>
    <scope>NUCLEOTIDE SEQUENCE</scope>
</reference>
<dbReference type="InterPro" id="IPR024788">
    <property type="entry name" value="Malectin-like_Carb-bd_dom"/>
</dbReference>
<keyword evidence="8" id="KW-1133">Transmembrane helix</keyword>
<dbReference type="Gene3D" id="2.60.120.430">
    <property type="entry name" value="Galactose-binding lectin"/>
    <property type="match status" value="2"/>
</dbReference>
<dbReference type="Gene3D" id="3.30.200.20">
    <property type="entry name" value="Phosphorylase Kinase, domain 1"/>
    <property type="match status" value="1"/>
</dbReference>
<dbReference type="Pfam" id="PF12819">
    <property type="entry name" value="Malectin_like"/>
    <property type="match status" value="1"/>
</dbReference>
<evidence type="ECO:0000256" key="6">
    <source>
        <dbReference type="ARBA" id="ARBA00022840"/>
    </source>
</evidence>
<proteinExistence type="predicted"/>
<evidence type="ECO:0000256" key="5">
    <source>
        <dbReference type="ARBA" id="ARBA00022777"/>
    </source>
</evidence>
<dbReference type="GO" id="GO:0005524">
    <property type="term" value="F:ATP binding"/>
    <property type="evidence" value="ECO:0007669"/>
    <property type="project" value="UniProtKB-UniRule"/>
</dbReference>
<dbReference type="FunFam" id="3.30.200.20:FF:000039">
    <property type="entry name" value="receptor-like protein kinase FERONIA"/>
    <property type="match status" value="1"/>
</dbReference>
<dbReference type="AlphaFoldDB" id="A0AA36E5E1"/>
<dbReference type="PROSITE" id="PS00107">
    <property type="entry name" value="PROTEIN_KINASE_ATP"/>
    <property type="match status" value="1"/>
</dbReference>
<dbReference type="PROSITE" id="PS00108">
    <property type="entry name" value="PROTEIN_KINASE_ST"/>
    <property type="match status" value="1"/>
</dbReference>
<dbReference type="InterPro" id="IPR001245">
    <property type="entry name" value="Ser-Thr/Tyr_kinase_cat_dom"/>
</dbReference>
<protein>
    <recommendedName>
        <fullName evidence="9">Protein kinase domain-containing protein</fullName>
    </recommendedName>
</protein>
<dbReference type="Pfam" id="PF07714">
    <property type="entry name" value="PK_Tyr_Ser-Thr"/>
    <property type="match status" value="1"/>
</dbReference>
<dbReference type="CDD" id="cd14066">
    <property type="entry name" value="STKc_IRAK"/>
    <property type="match status" value="1"/>
</dbReference>
<feature type="transmembrane region" description="Helical" evidence="8">
    <location>
        <begin position="461"/>
        <end position="482"/>
    </location>
</feature>
<sequence length="900" mass="100766">MVTKVVIVIFKTRNEIIIRSSTIRSQPHAKSQQSQSSSIPFFRIVFFLPVNGTHNYSPLEPEVLQFPSMASTLCFSLLTLLSLASSLYGLPDPLFINCGSNSDINFSGHTFVSDGHYTSRGAPAVENLNPSSHTPPIYHTARVFTKKSWYELPANEPNTFVLIRLHFFAFSTKKFKLSDSRFAISVSGFSLLSNFSVGDAIEIKELFIPTGAIKSYRIVFTPSDPSSPAFVNAIEAFTTPANMFTQGVSFPRTSPAGIIADLHNLTSDYAFNPIYRIDVGGLQTTEDERDTTLGRKWTPDDYFISNSEGATNKSFDGLLKDGDNGATEYHAPAYVYKTAKQLNNNSFNITWNFGVKRNATYLVRAHFCDIISTSLSHDAFKFFIYSHFSTNIGPSDRVMVLAAPFFVDMVVDSVESQFMNIGIGATPGSNNTAFLNGVEIMELLKNSSEIDQENERKNINAIVLIVVGCVAFVLILLIGFFMGKKYQKEKLINPRSEVFLSYGGDSYTDLDTDPSTAPHLSLNLRIPFRDILKATNNFDEKLMIGQGGFGKVYKGTLSNGRNVAVKRGGKGHGQGRPEFVTEIMVLSKIRHRHLVSLVGYCDEKSEMILVYEFMEKGTLQDHLYGNEYNLKLSWEQRLEICISAARGLHYLHTGSKDGIIHRDVKSTNILLNDLYVAKVADFGISRFDNVDESGVSDIKGSFGYMDPEYTIYMKVTQKSDVYAFGVVLVEVLCARPVIGHNYPDKEVNLADWAKKHIKCGNVENIIDPFLMGTINMDSLRIFLTLVERCLKQLGEERPTMIEVQRDLEYALGFQQPVNDDSEFYKNSTINTSLQFPMSVIERLPSCINHEFEVNDSSSSSYPSESQRSLNHELVRVSYYQGQVIPKGIQTNSTIQINRQL</sequence>
<name>A0AA36E5E1_LACSI</name>
<evidence type="ECO:0000256" key="7">
    <source>
        <dbReference type="PROSITE-ProRule" id="PRU10141"/>
    </source>
</evidence>
<gene>
    <name evidence="10" type="ORF">LSALG_LOCUS22490</name>
</gene>
<keyword evidence="8" id="KW-0472">Membrane</keyword>
<keyword evidence="2" id="KW-0723">Serine/threonine-protein kinase</keyword>
<evidence type="ECO:0000256" key="2">
    <source>
        <dbReference type="ARBA" id="ARBA00022527"/>
    </source>
</evidence>
<evidence type="ECO:0000259" key="9">
    <source>
        <dbReference type="PROSITE" id="PS50011"/>
    </source>
</evidence>
<evidence type="ECO:0000313" key="10">
    <source>
        <dbReference type="EMBL" id="CAI9282868.1"/>
    </source>
</evidence>
<keyword evidence="8" id="KW-0812">Transmembrane</keyword>
<dbReference type="SUPFAM" id="SSF56112">
    <property type="entry name" value="Protein kinase-like (PK-like)"/>
    <property type="match status" value="1"/>
</dbReference>
<dbReference type="Proteomes" id="UP001177003">
    <property type="component" value="Chromosome 4"/>
</dbReference>
<dbReference type="InterPro" id="IPR008271">
    <property type="entry name" value="Ser/Thr_kinase_AS"/>
</dbReference>
<dbReference type="SMART" id="SM00220">
    <property type="entry name" value="S_TKc"/>
    <property type="match status" value="1"/>
</dbReference>
<dbReference type="GO" id="GO:0016020">
    <property type="term" value="C:membrane"/>
    <property type="evidence" value="ECO:0007669"/>
    <property type="project" value="UniProtKB-SubCell"/>
</dbReference>
<dbReference type="EMBL" id="OX465080">
    <property type="protein sequence ID" value="CAI9282868.1"/>
    <property type="molecule type" value="Genomic_DNA"/>
</dbReference>
<dbReference type="Gene3D" id="1.10.510.10">
    <property type="entry name" value="Transferase(Phosphotransferase) domain 1"/>
    <property type="match status" value="1"/>
</dbReference>
<keyword evidence="5" id="KW-0418">Kinase</keyword>
<keyword evidence="4 7" id="KW-0547">Nucleotide-binding</keyword>
<comment type="subcellular location">
    <subcellularLocation>
        <location evidence="1">Membrane</location>
        <topology evidence="1">Single-pass membrane protein</topology>
    </subcellularLocation>
</comment>
<evidence type="ECO:0000256" key="3">
    <source>
        <dbReference type="ARBA" id="ARBA00022679"/>
    </source>
</evidence>
<evidence type="ECO:0000313" key="11">
    <source>
        <dbReference type="Proteomes" id="UP001177003"/>
    </source>
</evidence>
<evidence type="ECO:0000256" key="4">
    <source>
        <dbReference type="ARBA" id="ARBA00022741"/>
    </source>
</evidence>
<dbReference type="InterPro" id="IPR011009">
    <property type="entry name" value="Kinase-like_dom_sf"/>
</dbReference>
<evidence type="ECO:0000256" key="1">
    <source>
        <dbReference type="ARBA" id="ARBA00004167"/>
    </source>
</evidence>
<keyword evidence="11" id="KW-1185">Reference proteome</keyword>
<dbReference type="InterPro" id="IPR017441">
    <property type="entry name" value="Protein_kinase_ATP_BS"/>
</dbReference>
<feature type="binding site" evidence="7">
    <location>
        <position position="566"/>
    </location>
    <ligand>
        <name>ATP</name>
        <dbReference type="ChEBI" id="CHEBI:30616"/>
    </ligand>
</feature>
<keyword evidence="3" id="KW-0808">Transferase</keyword>
<feature type="domain" description="Protein kinase" evidence="9">
    <location>
        <begin position="538"/>
        <end position="810"/>
    </location>
</feature>
<keyword evidence="6 7" id="KW-0067">ATP-binding</keyword>
<accession>A0AA36E5E1</accession>
<evidence type="ECO:0000256" key="8">
    <source>
        <dbReference type="SAM" id="Phobius"/>
    </source>
</evidence>
<organism evidence="10 11">
    <name type="scientific">Lactuca saligna</name>
    <name type="common">Willowleaf lettuce</name>
    <dbReference type="NCBI Taxonomy" id="75948"/>
    <lineage>
        <taxon>Eukaryota</taxon>
        <taxon>Viridiplantae</taxon>
        <taxon>Streptophyta</taxon>
        <taxon>Embryophyta</taxon>
        <taxon>Tracheophyta</taxon>
        <taxon>Spermatophyta</taxon>
        <taxon>Magnoliopsida</taxon>
        <taxon>eudicotyledons</taxon>
        <taxon>Gunneridae</taxon>
        <taxon>Pentapetalae</taxon>
        <taxon>asterids</taxon>
        <taxon>campanulids</taxon>
        <taxon>Asterales</taxon>
        <taxon>Asteraceae</taxon>
        <taxon>Cichorioideae</taxon>
        <taxon>Cichorieae</taxon>
        <taxon>Lactucinae</taxon>
        <taxon>Lactuca</taxon>
    </lineage>
</organism>
<dbReference type="GO" id="GO:0004674">
    <property type="term" value="F:protein serine/threonine kinase activity"/>
    <property type="evidence" value="ECO:0007669"/>
    <property type="project" value="UniProtKB-KW"/>
</dbReference>
<dbReference type="PANTHER" id="PTHR45631">
    <property type="entry name" value="OS07G0107800 PROTEIN-RELATED"/>
    <property type="match status" value="1"/>
</dbReference>
<dbReference type="InterPro" id="IPR000719">
    <property type="entry name" value="Prot_kinase_dom"/>
</dbReference>
<dbReference type="PROSITE" id="PS50011">
    <property type="entry name" value="PROTEIN_KINASE_DOM"/>
    <property type="match status" value="1"/>
</dbReference>